<dbReference type="Proteomes" id="UP000254060">
    <property type="component" value="Unassembled WGS sequence"/>
</dbReference>
<accession>A0A377FRN3</accession>
<sequence>MTLEATTCQTCGRLFMKQGRSPYCPSCAEVDFQNFLKVRDFIREPANKQTTIGALVEATGVSELDITRYIHEGRLIIKDNPALAISCVRCGEPTNAGKVCASCQTDMQQELQHLQASVTKPSVRAYRLD</sequence>
<dbReference type="EMBL" id="UGGP01000001">
    <property type="protein sequence ID" value="STO07487.1"/>
    <property type="molecule type" value="Genomic_DNA"/>
</dbReference>
<protein>
    <submittedName>
        <fullName evidence="1">Flagellar operon protein</fullName>
    </submittedName>
</protein>
<evidence type="ECO:0000313" key="2">
    <source>
        <dbReference type="Proteomes" id="UP000254060"/>
    </source>
</evidence>
<gene>
    <name evidence="1" type="ORF">NCTC13163_00834</name>
</gene>
<dbReference type="STRING" id="1397694.GCA_000702585_01348"/>
<keyword evidence="1" id="KW-0969">Cilium</keyword>
<evidence type="ECO:0000313" key="1">
    <source>
        <dbReference type="EMBL" id="STO07487.1"/>
    </source>
</evidence>
<dbReference type="RefSeq" id="WP_231557559.1">
    <property type="nucleotide sequence ID" value="NZ_UGGP01000001.1"/>
</dbReference>
<reference evidence="1 2" key="1">
    <citation type="submission" date="2018-06" db="EMBL/GenBank/DDBJ databases">
        <authorList>
            <consortium name="Pathogen Informatics"/>
            <person name="Doyle S."/>
        </authorList>
    </citation>
    <scope>NUCLEOTIDE SEQUENCE [LARGE SCALE GENOMIC DNA]</scope>
    <source>
        <strain evidence="1 2">NCTC13163</strain>
    </source>
</reference>
<organism evidence="1 2">
    <name type="scientific">Exiguobacterium aurantiacum</name>
    <dbReference type="NCBI Taxonomy" id="33987"/>
    <lineage>
        <taxon>Bacteria</taxon>
        <taxon>Bacillati</taxon>
        <taxon>Bacillota</taxon>
        <taxon>Bacilli</taxon>
        <taxon>Bacillales</taxon>
        <taxon>Bacillales Family XII. Incertae Sedis</taxon>
        <taxon>Exiguobacterium</taxon>
    </lineage>
</organism>
<keyword evidence="1" id="KW-0966">Cell projection</keyword>
<proteinExistence type="predicted"/>
<dbReference type="AlphaFoldDB" id="A0A377FRN3"/>
<name>A0A377FRN3_9BACL</name>
<keyword evidence="1" id="KW-0282">Flagellum</keyword>